<dbReference type="InterPro" id="IPR002746">
    <property type="entry name" value="UPF0216"/>
</dbReference>
<dbReference type="EMBL" id="CP007264">
    <property type="protein sequence ID" value="AHL23037.1"/>
    <property type="molecule type" value="Genomic_DNA"/>
</dbReference>
<keyword evidence="3" id="KW-1185">Reference proteome</keyword>
<sequence length="134" mass="15601">MNPENALLREIYRINSHLPAKRPTLVQLLASEEPSVRLRDGSRHSFRKAELERIRGLLDPGDEEKLLLPIVLEIVSDFRGYFRVRGKVAVKVIDRLLGSYDPLDEPEERLYPRYLLSRVRRELPTTTTYAFIAE</sequence>
<evidence type="ECO:0000313" key="2">
    <source>
        <dbReference type="EMBL" id="AHL23037.1"/>
    </source>
</evidence>
<name>W8NV32_9EURY</name>
<evidence type="ECO:0000256" key="1">
    <source>
        <dbReference type="HAMAP-Rule" id="MF_00585"/>
    </source>
</evidence>
<proteinExistence type="inferred from homology"/>
<dbReference type="NCBIfam" id="NF003153">
    <property type="entry name" value="PRK04115.1"/>
    <property type="match status" value="1"/>
</dbReference>
<dbReference type="RefSeq" id="WP_042691236.1">
    <property type="nucleotide sequence ID" value="NZ_CP007264.1"/>
</dbReference>
<dbReference type="PIRSF" id="PIRSF005264">
    <property type="entry name" value="UCP005264"/>
    <property type="match status" value="1"/>
</dbReference>
<dbReference type="Proteomes" id="UP000019434">
    <property type="component" value="Chromosome"/>
</dbReference>
<dbReference type="AlphaFoldDB" id="W8NV32"/>
<dbReference type="HOGENOM" id="CLU_146474_0_0_2"/>
<evidence type="ECO:0000313" key="3">
    <source>
        <dbReference type="Proteomes" id="UP000019434"/>
    </source>
</evidence>
<accession>W8NV32</accession>
<dbReference type="eggNOG" id="arCOG01921">
    <property type="taxonomic scope" value="Archaea"/>
</dbReference>
<dbReference type="GeneID" id="24959148"/>
<dbReference type="HAMAP" id="MF_00585">
    <property type="entry name" value="UPF0216"/>
    <property type="match status" value="1"/>
</dbReference>
<reference evidence="2 3" key="1">
    <citation type="submission" date="2014-02" db="EMBL/GenBank/DDBJ databases">
        <title>Genome Sequence of an Hyperthermophilic Archaeon, Thermococcus nautili 30-1, producing viral vesicles.</title>
        <authorList>
            <person name="Oberto J."/>
            <person name="Gaudin M."/>
            <person name="Cossu M."/>
            <person name="Gorlas A."/>
            <person name="Slesarev A."/>
            <person name="Marguet E."/>
            <person name="Forterre P."/>
        </authorList>
    </citation>
    <scope>NUCLEOTIDE SEQUENCE [LARGE SCALE GENOMIC DNA]</scope>
    <source>
        <strain evidence="2 3">30-1</strain>
    </source>
</reference>
<comment type="similarity">
    <text evidence="1">Belongs to the UPF0216 family.</text>
</comment>
<dbReference type="KEGG" id="tnu:BD01_1426"/>
<gene>
    <name evidence="2" type="ORF">BD01_1426</name>
</gene>
<dbReference type="Pfam" id="PF01886">
    <property type="entry name" value="DUF61"/>
    <property type="match status" value="1"/>
</dbReference>
<dbReference type="STRING" id="195522.BD01_1426"/>
<dbReference type="OrthoDB" id="18795at2157"/>
<protein>
    <recommendedName>
        <fullName evidence="1">UPF0216 protein BD01_1426</fullName>
    </recommendedName>
</protein>
<organism evidence="2 3">
    <name type="scientific">Thermococcus nautili</name>
    <dbReference type="NCBI Taxonomy" id="195522"/>
    <lineage>
        <taxon>Archaea</taxon>
        <taxon>Methanobacteriati</taxon>
        <taxon>Methanobacteriota</taxon>
        <taxon>Thermococci</taxon>
        <taxon>Thermococcales</taxon>
        <taxon>Thermococcaceae</taxon>
        <taxon>Thermococcus</taxon>
    </lineage>
</organism>